<evidence type="ECO:0000256" key="5">
    <source>
        <dbReference type="ARBA" id="ARBA00023136"/>
    </source>
</evidence>
<evidence type="ECO:0000313" key="12">
    <source>
        <dbReference type="Proteomes" id="UP001195483"/>
    </source>
</evidence>
<gene>
    <name evidence="11" type="ORF">CHS0354_038506</name>
</gene>
<dbReference type="PANTHER" id="PTHR15583">
    <property type="entry name" value="INTERLEUKIN-17 RECEPTOR"/>
    <property type="match status" value="1"/>
</dbReference>
<dbReference type="EMBL" id="JAEAOA010002240">
    <property type="protein sequence ID" value="KAK3585962.1"/>
    <property type="molecule type" value="Genomic_DNA"/>
</dbReference>
<evidence type="ECO:0000256" key="1">
    <source>
        <dbReference type="ARBA" id="ARBA00004479"/>
    </source>
</evidence>
<dbReference type="Gene3D" id="3.40.50.11530">
    <property type="match status" value="1"/>
</dbReference>
<dbReference type="InterPro" id="IPR039465">
    <property type="entry name" value="IL-17_rcpt-like"/>
</dbReference>
<reference evidence="11" key="3">
    <citation type="submission" date="2023-05" db="EMBL/GenBank/DDBJ databases">
        <authorList>
            <person name="Smith C.H."/>
        </authorList>
    </citation>
    <scope>NUCLEOTIDE SEQUENCE</scope>
    <source>
        <strain evidence="11">CHS0354</strain>
        <tissue evidence="11">Mantle</tissue>
    </source>
</reference>
<comment type="caution">
    <text evidence="11">The sequence shown here is derived from an EMBL/GenBank/DDBJ whole genome shotgun (WGS) entry which is preliminary data.</text>
</comment>
<dbReference type="GO" id="GO:0016020">
    <property type="term" value="C:membrane"/>
    <property type="evidence" value="ECO:0007669"/>
    <property type="project" value="UniProtKB-SubCell"/>
</dbReference>
<keyword evidence="3" id="KW-0732">Signal</keyword>
<dbReference type="Pfam" id="PF08357">
    <property type="entry name" value="SEFIR"/>
    <property type="match status" value="1"/>
</dbReference>
<keyword evidence="7" id="KW-0325">Glycoprotein</keyword>
<keyword evidence="6" id="KW-0675">Receptor</keyword>
<feature type="region of interest" description="Disordered" evidence="8">
    <location>
        <begin position="320"/>
        <end position="340"/>
    </location>
</feature>
<proteinExistence type="predicted"/>
<evidence type="ECO:0000256" key="9">
    <source>
        <dbReference type="SAM" id="Phobius"/>
    </source>
</evidence>
<keyword evidence="2 9" id="KW-0812">Transmembrane</keyword>
<evidence type="ECO:0000256" key="4">
    <source>
        <dbReference type="ARBA" id="ARBA00022989"/>
    </source>
</evidence>
<keyword evidence="5 9" id="KW-0472">Membrane</keyword>
<dbReference type="PROSITE" id="PS51534">
    <property type="entry name" value="SEFIR"/>
    <property type="match status" value="1"/>
</dbReference>
<feature type="domain" description="SEFIR" evidence="10">
    <location>
        <begin position="98"/>
        <end position="249"/>
    </location>
</feature>
<dbReference type="InterPro" id="IPR013568">
    <property type="entry name" value="SEFIR_dom"/>
</dbReference>
<name>A0AAE0VQY5_9BIVA</name>
<sequence>MAATGGTGDLPSSTQKAKTGSENIKISKTEQTQEYEQSLKIVLITVFGVFGFLFLMIIVTLLYRLYKKRRRRRENTGSSDRYPSLQRSVSIDLEQKQAPTVLLLYSFDSSAHEKVVSSLAGFLIETCNCNVHLDLFEEQIIHDRGLDEWLIEKLQEVDFVIVLCSIGARLCCSKKKVRFKMEATRTLPDYFAVAVDYVAEKMRAERSKGLPLTNFVVLYMDYSTSSDIPHQLEMATKYCLMRDIDRLFCHLHGLNGEPTKDGAPYPGISESNYMESEMGKELQVSIESAKEYFHSNPDWVEDRLEQVPNLGRKLHHVRRNSQEPLLGSSKNQDLPNIDPLSITSNIQSQILPRTSVQHNRNQDELVQQLENEDSTQKDSCQSSFGSRQNIPFFTHPLLSSSSRSCDNIQVAVGDNNSPSLHKERHFDDSLEFLAPGSPFLQSHNTETDFPHAAKTKSKSMPAMLRNSLYSSQTVFQAEVHKAWDDLDGKSAHSESQETVSNPDSVSDDLERDIKSIIMPVQFESRKYSAPQFGTETNEHFHRGLSMIPNFFLDLSRQGQKPMLHKGSHMDNFNKFEGSIFIGEQIQLDDIHL</sequence>
<dbReference type="Proteomes" id="UP001195483">
    <property type="component" value="Unassembled WGS sequence"/>
</dbReference>
<reference evidence="11" key="1">
    <citation type="journal article" date="2021" name="Genome Biol. Evol.">
        <title>A High-Quality Reference Genome for a Parasitic Bivalve with Doubly Uniparental Inheritance (Bivalvia: Unionida).</title>
        <authorList>
            <person name="Smith C.H."/>
        </authorList>
    </citation>
    <scope>NUCLEOTIDE SEQUENCE</scope>
    <source>
        <strain evidence="11">CHS0354</strain>
    </source>
</reference>
<dbReference type="PANTHER" id="PTHR15583:SF7">
    <property type="entry name" value="INTERLEUKIN CYTOKINE RECEPTOR-RELATED PROTEIN 2"/>
    <property type="match status" value="1"/>
</dbReference>
<organism evidence="11 12">
    <name type="scientific">Potamilus streckersoni</name>
    <dbReference type="NCBI Taxonomy" id="2493646"/>
    <lineage>
        <taxon>Eukaryota</taxon>
        <taxon>Metazoa</taxon>
        <taxon>Spiralia</taxon>
        <taxon>Lophotrochozoa</taxon>
        <taxon>Mollusca</taxon>
        <taxon>Bivalvia</taxon>
        <taxon>Autobranchia</taxon>
        <taxon>Heteroconchia</taxon>
        <taxon>Palaeoheterodonta</taxon>
        <taxon>Unionida</taxon>
        <taxon>Unionoidea</taxon>
        <taxon>Unionidae</taxon>
        <taxon>Ambleminae</taxon>
        <taxon>Lampsilini</taxon>
        <taxon>Potamilus</taxon>
    </lineage>
</organism>
<feature type="region of interest" description="Disordered" evidence="8">
    <location>
        <begin position="488"/>
        <end position="508"/>
    </location>
</feature>
<keyword evidence="4 9" id="KW-1133">Transmembrane helix</keyword>
<evidence type="ECO:0000256" key="8">
    <source>
        <dbReference type="SAM" id="MobiDB-lite"/>
    </source>
</evidence>
<evidence type="ECO:0000259" key="10">
    <source>
        <dbReference type="PROSITE" id="PS51534"/>
    </source>
</evidence>
<feature type="transmembrane region" description="Helical" evidence="9">
    <location>
        <begin position="41"/>
        <end position="63"/>
    </location>
</feature>
<dbReference type="AlphaFoldDB" id="A0AAE0VQY5"/>
<reference evidence="11" key="2">
    <citation type="journal article" date="2021" name="Genome Biol. Evol.">
        <title>Developing a high-quality reference genome for a parasitic bivalve with doubly uniparental inheritance (Bivalvia: Unionida).</title>
        <authorList>
            <person name="Smith C.H."/>
        </authorList>
    </citation>
    <scope>NUCLEOTIDE SEQUENCE</scope>
    <source>
        <strain evidence="11">CHS0354</strain>
        <tissue evidence="11">Mantle</tissue>
    </source>
</reference>
<feature type="region of interest" description="Disordered" evidence="8">
    <location>
        <begin position="1"/>
        <end position="25"/>
    </location>
</feature>
<dbReference type="GO" id="GO:0030368">
    <property type="term" value="F:interleukin-17 receptor activity"/>
    <property type="evidence" value="ECO:0007669"/>
    <property type="project" value="InterPro"/>
</dbReference>
<evidence type="ECO:0000256" key="2">
    <source>
        <dbReference type="ARBA" id="ARBA00022692"/>
    </source>
</evidence>
<protein>
    <recommendedName>
        <fullName evidence="10">SEFIR domain-containing protein</fullName>
    </recommendedName>
</protein>
<evidence type="ECO:0000313" key="11">
    <source>
        <dbReference type="EMBL" id="KAK3585962.1"/>
    </source>
</evidence>
<keyword evidence="12" id="KW-1185">Reference proteome</keyword>
<evidence type="ECO:0000256" key="6">
    <source>
        <dbReference type="ARBA" id="ARBA00023170"/>
    </source>
</evidence>
<evidence type="ECO:0000256" key="7">
    <source>
        <dbReference type="ARBA" id="ARBA00023180"/>
    </source>
</evidence>
<comment type="subcellular location">
    <subcellularLocation>
        <location evidence="1">Membrane</location>
        <topology evidence="1">Single-pass type I membrane protein</topology>
    </subcellularLocation>
</comment>
<feature type="compositionally biased region" description="Polar residues" evidence="8">
    <location>
        <begin position="10"/>
        <end position="25"/>
    </location>
</feature>
<accession>A0AAE0VQY5</accession>
<evidence type="ECO:0000256" key="3">
    <source>
        <dbReference type="ARBA" id="ARBA00022729"/>
    </source>
</evidence>